<dbReference type="EMBL" id="WOSY01000005">
    <property type="protein sequence ID" value="NHN88259.1"/>
    <property type="molecule type" value="Genomic_DNA"/>
</dbReference>
<protein>
    <submittedName>
        <fullName evidence="1">Phosphoribosyl-ATP pyrophosphatase</fullName>
    </submittedName>
</protein>
<keyword evidence="2" id="KW-1185">Reference proteome</keyword>
<name>A0ABX0JY25_9PROT</name>
<comment type="caution">
    <text evidence="1">The sequence shown here is derived from an EMBL/GenBank/DDBJ whole genome shotgun (WGS) entry which is preliminary data.</text>
</comment>
<evidence type="ECO:0000313" key="1">
    <source>
        <dbReference type="EMBL" id="NHN88259.1"/>
    </source>
</evidence>
<gene>
    <name evidence="1" type="ORF">GOB81_06410</name>
</gene>
<dbReference type="Proteomes" id="UP000631653">
    <property type="component" value="Unassembled WGS sequence"/>
</dbReference>
<sequence length="123" mass="13168">MTVYSPGAAESLAPLLNESAAGEGEISSPEATRERAFQIGRLATQCTAAVVAGNREDVIKSSAGFVEGLLNLWADQGVDPAAVWVELHCRTEMGELCFQLSRVPGRLKKRRAGAWRIATSKLP</sequence>
<reference evidence="1 2" key="1">
    <citation type="journal article" date="2020" name="Int. J. Syst. Evol. Microbiol.">
        <title>Novel acetic acid bacteria from cider fermentations: Acetobacter conturbans sp. nov. and Acetobacter fallax sp. nov.</title>
        <authorList>
            <person name="Sombolestani A.S."/>
            <person name="Cleenwerck I."/>
            <person name="Cnockaert M."/>
            <person name="Borremans W."/>
            <person name="Wieme A.D."/>
            <person name="De Vuyst L."/>
            <person name="Vandamme P."/>
        </authorList>
    </citation>
    <scope>NUCLEOTIDE SEQUENCE [LARGE SCALE GENOMIC DNA]</scope>
    <source>
        <strain evidence="1 2">LMG 1627</strain>
    </source>
</reference>
<accession>A0ABX0JY25</accession>
<evidence type="ECO:0000313" key="2">
    <source>
        <dbReference type="Proteomes" id="UP000631653"/>
    </source>
</evidence>
<dbReference type="RefSeq" id="WP_173569569.1">
    <property type="nucleotide sequence ID" value="NZ_WOSY01000005.1"/>
</dbReference>
<proteinExistence type="predicted"/>
<organism evidence="1 2">
    <name type="scientific">Acetobacter conturbans</name>
    <dbReference type="NCBI Taxonomy" id="1737472"/>
    <lineage>
        <taxon>Bacteria</taxon>
        <taxon>Pseudomonadati</taxon>
        <taxon>Pseudomonadota</taxon>
        <taxon>Alphaproteobacteria</taxon>
        <taxon>Acetobacterales</taxon>
        <taxon>Acetobacteraceae</taxon>
        <taxon>Acetobacter</taxon>
    </lineage>
</organism>